<dbReference type="Proteomes" id="UP001597459">
    <property type="component" value="Unassembled WGS sequence"/>
</dbReference>
<name>A0ABW5NG40_9FLAO</name>
<dbReference type="SUPFAM" id="SSF49299">
    <property type="entry name" value="PKD domain"/>
    <property type="match status" value="1"/>
</dbReference>
<protein>
    <submittedName>
        <fullName evidence="2">PKD domain-containing protein</fullName>
    </submittedName>
</protein>
<dbReference type="Pfam" id="PF18911">
    <property type="entry name" value="PKD_4"/>
    <property type="match status" value="1"/>
</dbReference>
<dbReference type="EMBL" id="JBHULX010000039">
    <property type="protein sequence ID" value="MFD2593198.1"/>
    <property type="molecule type" value="Genomic_DNA"/>
</dbReference>
<dbReference type="InterPro" id="IPR022409">
    <property type="entry name" value="PKD/Chitinase_dom"/>
</dbReference>
<gene>
    <name evidence="2" type="ORF">ACFSTE_20330</name>
</gene>
<dbReference type="RefSeq" id="WP_378255425.1">
    <property type="nucleotide sequence ID" value="NZ_JBHSJV010000001.1"/>
</dbReference>
<evidence type="ECO:0000313" key="2">
    <source>
        <dbReference type="EMBL" id="MFD2593198.1"/>
    </source>
</evidence>
<accession>A0ABW5NG40</accession>
<dbReference type="SMART" id="SM00089">
    <property type="entry name" value="PKD"/>
    <property type="match status" value="2"/>
</dbReference>
<dbReference type="PROSITE" id="PS50093">
    <property type="entry name" value="PKD"/>
    <property type="match status" value="1"/>
</dbReference>
<dbReference type="Gene3D" id="2.60.40.10">
    <property type="entry name" value="Immunoglobulins"/>
    <property type="match status" value="1"/>
</dbReference>
<dbReference type="CDD" id="cd00146">
    <property type="entry name" value="PKD"/>
    <property type="match status" value="1"/>
</dbReference>
<dbReference type="Gene3D" id="2.60.120.380">
    <property type="match status" value="1"/>
</dbReference>
<dbReference type="InterPro" id="IPR044023">
    <property type="entry name" value="Ig_7"/>
</dbReference>
<keyword evidence="3" id="KW-1185">Reference proteome</keyword>
<sequence length="794" mass="87570">MNHTNLTPFILLNLLFITFISFGQVPADYLISSDINNFIQEIESTKSKNLDITIEKGISMSFAIKNKITSGHTSSYLGNIVNEPNSSFVFLVHENVVEGHVLLKDKESAYKIFANTDGKIYSKKVDIHSILCVNYEKLKKPEKSTGKNNQVIPELESLPGAAGVVYLDFDGEIVENTWWLNGARIDAQPTNFSTRQIEEIWHIMAVDFRPFNINVTTRRAVFDAAPRTQRMKCIFTPTTDAEPDSGGVAYLNSFSEGQTDNPCWVFNIGNARVAGETGSHEVGHALGLSHDGQQNPNQEKTEYYSGHGNWGPIMGWSASNSIGQWSRGEYTNATQREDDIAIIANNRNNVGHRDDDHADTSEQATPILVSDQGVVSADNNKGIITTRADKDVFSFVTETGDVSLSIETEATHANLDIQVRLLNGIGEEITLSNPEGQHAAINQTLEKGQYFLEIDGVGDGTPSNGYTDYSSLGNYYISGTYTPGDNNLPPLANFSVQVSCDEVQFTDETFNQATEYLWDFGDGTTATEQNPTHTYTANGNYTITLTSTNPYGKNVNIKKDIVSINLPDSPTVSDQNICTGETVMLSISGNSNYSWFEASTGGEAIATGNEFTTPQLSETKTYYIEGALNNCISKTRTPVQVVVNDTPEKPIIQITDTKTLSLSTSHTNYKWYINDVLIEEATSPTLLPEKEGSYTVEVFNELGCSSFTDPFFVSLTQVNISQSTEVLKYYIDPITKELIVEGLTQKDRSLTIVDLKGIIVQEMDPVREINIDVLSSGLYILLINNKAKGKFAKL</sequence>
<organism evidence="2 3">
    <name type="scientific">Aquimarina hainanensis</name>
    <dbReference type="NCBI Taxonomy" id="1578017"/>
    <lineage>
        <taxon>Bacteria</taxon>
        <taxon>Pseudomonadati</taxon>
        <taxon>Bacteroidota</taxon>
        <taxon>Flavobacteriia</taxon>
        <taxon>Flavobacteriales</taxon>
        <taxon>Flavobacteriaceae</taxon>
        <taxon>Aquimarina</taxon>
    </lineage>
</organism>
<proteinExistence type="predicted"/>
<comment type="caution">
    <text evidence="2">The sequence shown here is derived from an EMBL/GenBank/DDBJ whole genome shotgun (WGS) entry which is preliminary data.</text>
</comment>
<evidence type="ECO:0000313" key="3">
    <source>
        <dbReference type="Proteomes" id="UP001597459"/>
    </source>
</evidence>
<dbReference type="InterPro" id="IPR024079">
    <property type="entry name" value="MetalloPept_cat_dom_sf"/>
</dbReference>
<feature type="domain" description="PKD" evidence="1">
    <location>
        <begin position="502"/>
        <end position="561"/>
    </location>
</feature>
<dbReference type="InterPro" id="IPR000601">
    <property type="entry name" value="PKD_dom"/>
</dbReference>
<dbReference type="InterPro" id="IPR013783">
    <property type="entry name" value="Ig-like_fold"/>
</dbReference>
<dbReference type="InterPro" id="IPR035986">
    <property type="entry name" value="PKD_dom_sf"/>
</dbReference>
<dbReference type="Pfam" id="PF19081">
    <property type="entry name" value="Ig_7"/>
    <property type="match status" value="1"/>
</dbReference>
<reference evidence="3" key="1">
    <citation type="journal article" date="2019" name="Int. J. Syst. Evol. Microbiol.">
        <title>The Global Catalogue of Microorganisms (GCM) 10K type strain sequencing project: providing services to taxonomists for standard genome sequencing and annotation.</title>
        <authorList>
            <consortium name="The Broad Institute Genomics Platform"/>
            <consortium name="The Broad Institute Genome Sequencing Center for Infectious Disease"/>
            <person name="Wu L."/>
            <person name="Ma J."/>
        </authorList>
    </citation>
    <scope>NUCLEOTIDE SEQUENCE [LARGE SCALE GENOMIC DNA]</scope>
    <source>
        <strain evidence="3">KCTC 42423</strain>
    </source>
</reference>
<dbReference type="SUPFAM" id="SSF55486">
    <property type="entry name" value="Metalloproteases ('zincins'), catalytic domain"/>
    <property type="match status" value="1"/>
</dbReference>
<evidence type="ECO:0000259" key="1">
    <source>
        <dbReference type="PROSITE" id="PS50093"/>
    </source>
</evidence>
<dbReference type="Gene3D" id="3.40.390.10">
    <property type="entry name" value="Collagenase (Catalytic Domain)"/>
    <property type="match status" value="1"/>
</dbReference>